<name>A0AAF0DL64_9EURO</name>
<dbReference type="GO" id="GO:0036297">
    <property type="term" value="P:interstrand cross-link repair"/>
    <property type="evidence" value="ECO:0007669"/>
    <property type="project" value="UniProtKB-ARBA"/>
</dbReference>
<feature type="region of interest" description="Disordered" evidence="15">
    <location>
        <begin position="1068"/>
        <end position="1091"/>
    </location>
</feature>
<dbReference type="InterPro" id="IPR001650">
    <property type="entry name" value="Helicase_C-like"/>
</dbReference>
<evidence type="ECO:0000256" key="9">
    <source>
        <dbReference type="ARBA" id="ARBA00022840"/>
    </source>
</evidence>
<feature type="compositionally biased region" description="Low complexity" evidence="15">
    <location>
        <begin position="280"/>
        <end position="292"/>
    </location>
</feature>
<feature type="compositionally biased region" description="Basic and acidic residues" evidence="15">
    <location>
        <begin position="76"/>
        <end position="87"/>
    </location>
</feature>
<comment type="subunit">
    <text evidence="4 14">Interacts with the MHF histone-fold complex to form the FANCM-MHF complex.</text>
</comment>
<keyword evidence="19" id="KW-1185">Reference proteome</keyword>
<evidence type="ECO:0000313" key="18">
    <source>
        <dbReference type="EMBL" id="WEW58775.1"/>
    </source>
</evidence>
<evidence type="ECO:0000256" key="15">
    <source>
        <dbReference type="SAM" id="MobiDB-lite"/>
    </source>
</evidence>
<dbReference type="InterPro" id="IPR044749">
    <property type="entry name" value="FANCM_DEXDc"/>
</dbReference>
<dbReference type="GO" id="GO:0045003">
    <property type="term" value="P:double-strand break repair via synthesis-dependent strand annealing"/>
    <property type="evidence" value="ECO:0007669"/>
    <property type="project" value="TreeGrafter"/>
</dbReference>
<keyword evidence="9" id="KW-0067">ATP-binding</keyword>
<dbReference type="FunFam" id="3.40.50.300:FF:001992">
    <property type="entry name" value="ATP-dependent RNA helicase, putative"/>
    <property type="match status" value="1"/>
</dbReference>
<dbReference type="GO" id="GO:0016787">
    <property type="term" value="F:hydrolase activity"/>
    <property type="evidence" value="ECO:0007669"/>
    <property type="project" value="UniProtKB-KW"/>
</dbReference>
<dbReference type="GO" id="GO:0000400">
    <property type="term" value="F:four-way junction DNA binding"/>
    <property type="evidence" value="ECO:0007669"/>
    <property type="project" value="TreeGrafter"/>
</dbReference>
<feature type="compositionally biased region" description="Acidic residues" evidence="15">
    <location>
        <begin position="927"/>
        <end position="936"/>
    </location>
</feature>
<feature type="compositionally biased region" description="Basic and acidic residues" evidence="15">
    <location>
        <begin position="149"/>
        <end position="158"/>
    </location>
</feature>
<keyword evidence="8 18" id="KW-0347">Helicase</keyword>
<sequence length="1107" mass="124453">MSDKDSYGFSDFEYDDELFHEPASHGATSFEDERPNKRRRLNSENKTQSRGCESNLELDAESDDSNHCVLPNSKILRKDRNNVDKKAAARKPKIYTPTYRVDPEPMFVSQTQPPSSPSRIRGPRWKAPGRKASNSYSKGNNIEPSPTLADKEPSVSGRYQDRINEDTDAAIAASLQSFRVEQLARGATESFEDLIAEPDVVQPRTALDPVDTEGKEAAFDLDDIPDDVFDFEPEYSRNTTNEPISISSQPRPSQIASPRRADSQSTTLKQTTLYGGFANSSTKSSSQSVRRSWPLANQHEPPTHHQLNENALRRWIFPKNLGRKRQYQFNIAYRALFHNLLVALPTGLGKTFIAATVMLNWFNWTKDAQIVFVAPTKPLVSQQVEACFNIVGIPRSKTTLLTGNTSPGVRAEEWKSKRVFFMTPQTIMNDLKTGIADPKRIVLLVVDEAHRATGAYAYVEIVKFLQRFNQSFRVMALTATPGSTVEAVQEVIDGLNISRVEIRTENSLDIREFVHTRNVETKSFDNSPEMVSSMELFAKALQPAVDKLRNQNAYWGRDPIALTPFGLTKARQEWNGSAAGRAASWPVKGMINSIFTVLASLAHAIDLLKYHGIGPFFRSLASFEDSVLKEKKGGKCASQIVADGNFKVLMNRLRSWTKSEDFVGHPKLEYLRQVILNHFLDAGDGNGRNGKGESNTRVMIFSHFRDSAEEIVRVLKKHQSMIRPHVFVGQANAKGSEGMDQKTQLDVVSKFKSGTYNTIVATSIGEEGLDIGEVDLIVCYDSHSSPIRMLQRMGRTGRKRAGNIIVLLTKGKEEESYAKAKDNYEKMQQLIASGTSFSFHDDKSPRIIPRDIQPEVEEKVIEIPVENSQPGLPEPAKRARPPKRPPKKFHMPDDVETGFTKASRLGRAKTISAGTKRKRVARSPSTELEEIPDSDDFFPNRSQELAENPEFQAIVGKPVPRLRMDAYPELQRSLRPTRYIRHGRRTRQLVKTLRKIASLGSDCEDEYRALLDDPDRDDTDFESVFTEQDDDVGLANTSQCREQTPETLHLDSDELDLIDIDSLLPKSTRAGQHEESHVDSNEADHASLKLSQRRKHYVISDDSDISE</sequence>
<dbReference type="SUPFAM" id="SSF52540">
    <property type="entry name" value="P-loop containing nucleoside triphosphate hydrolases"/>
    <property type="match status" value="1"/>
</dbReference>
<dbReference type="GO" id="GO:0005634">
    <property type="term" value="C:nucleus"/>
    <property type="evidence" value="ECO:0007669"/>
    <property type="project" value="UniProtKB-SubCell"/>
</dbReference>
<comment type="subcellular location">
    <subcellularLocation>
        <location evidence="2 14">Nucleus</location>
    </subcellularLocation>
</comment>
<evidence type="ECO:0000256" key="3">
    <source>
        <dbReference type="ARBA" id="ARBA00009889"/>
    </source>
</evidence>
<keyword evidence="5" id="KW-0547">Nucleotide-binding</keyword>
<feature type="compositionally biased region" description="Basic and acidic residues" evidence="15">
    <location>
        <begin position="1071"/>
        <end position="1087"/>
    </location>
</feature>
<evidence type="ECO:0000313" key="19">
    <source>
        <dbReference type="Proteomes" id="UP001219355"/>
    </source>
</evidence>
<dbReference type="PROSITE" id="PS51192">
    <property type="entry name" value="HELICASE_ATP_BIND_1"/>
    <property type="match status" value="1"/>
</dbReference>
<dbReference type="SMART" id="SM00487">
    <property type="entry name" value="DEXDc"/>
    <property type="match status" value="1"/>
</dbReference>
<evidence type="ECO:0000256" key="2">
    <source>
        <dbReference type="ARBA" id="ARBA00004123"/>
    </source>
</evidence>
<feature type="compositionally biased region" description="Basic residues" evidence="15">
    <location>
        <begin position="878"/>
        <end position="889"/>
    </location>
</feature>
<evidence type="ECO:0000259" key="17">
    <source>
        <dbReference type="PROSITE" id="PS51194"/>
    </source>
</evidence>
<feature type="region of interest" description="Disordered" evidence="15">
    <location>
        <begin position="866"/>
        <end position="894"/>
    </location>
</feature>
<dbReference type="CDD" id="cd12091">
    <property type="entry name" value="FANCM_ID"/>
    <property type="match status" value="1"/>
</dbReference>
<feature type="compositionally biased region" description="Low complexity" evidence="15">
    <location>
        <begin position="243"/>
        <end position="258"/>
    </location>
</feature>
<dbReference type="GO" id="GO:0005524">
    <property type="term" value="F:ATP binding"/>
    <property type="evidence" value="ECO:0007669"/>
    <property type="project" value="UniProtKB-UniRule"/>
</dbReference>
<dbReference type="EMBL" id="CP120628">
    <property type="protein sequence ID" value="WEW58775.1"/>
    <property type="molecule type" value="Genomic_DNA"/>
</dbReference>
<evidence type="ECO:0000256" key="12">
    <source>
        <dbReference type="ARBA" id="ARBA00023242"/>
    </source>
</evidence>
<dbReference type="Gene3D" id="3.40.50.300">
    <property type="entry name" value="P-loop containing nucleotide triphosphate hydrolases"/>
    <property type="match status" value="2"/>
</dbReference>
<evidence type="ECO:0000256" key="6">
    <source>
        <dbReference type="ARBA" id="ARBA00022763"/>
    </source>
</evidence>
<dbReference type="InterPro" id="IPR006935">
    <property type="entry name" value="Helicase/UvrB_N"/>
</dbReference>
<organism evidence="18 19">
    <name type="scientific">Emydomyces testavorans</name>
    <dbReference type="NCBI Taxonomy" id="2070801"/>
    <lineage>
        <taxon>Eukaryota</taxon>
        <taxon>Fungi</taxon>
        <taxon>Dikarya</taxon>
        <taxon>Ascomycota</taxon>
        <taxon>Pezizomycotina</taxon>
        <taxon>Eurotiomycetes</taxon>
        <taxon>Eurotiomycetidae</taxon>
        <taxon>Onygenales</taxon>
        <taxon>Nannizziopsiaceae</taxon>
        <taxon>Emydomyces</taxon>
    </lineage>
</organism>
<dbReference type="PROSITE" id="PS51194">
    <property type="entry name" value="HELICASE_CTER"/>
    <property type="match status" value="1"/>
</dbReference>
<dbReference type="Proteomes" id="UP001219355">
    <property type="component" value="Chromosome 2"/>
</dbReference>
<dbReference type="SMART" id="SM00490">
    <property type="entry name" value="HELICc"/>
    <property type="match status" value="1"/>
</dbReference>
<keyword evidence="7 18" id="KW-0378">Hydrolase</keyword>
<feature type="region of interest" description="Disordered" evidence="15">
    <location>
        <begin position="18"/>
        <end position="158"/>
    </location>
</feature>
<feature type="region of interest" description="Disordered" evidence="15">
    <location>
        <begin position="910"/>
        <end position="936"/>
    </location>
</feature>
<dbReference type="Gene3D" id="1.20.1320.20">
    <property type="entry name" value="hef helicase domain"/>
    <property type="match status" value="1"/>
</dbReference>
<reference evidence="18" key="1">
    <citation type="submission" date="2023-03" db="EMBL/GenBank/DDBJ databases">
        <title>Emydomyces testavorans Genome Sequence.</title>
        <authorList>
            <person name="Hoyer L."/>
        </authorList>
    </citation>
    <scope>NUCLEOTIDE SEQUENCE</scope>
    <source>
        <strain evidence="18">16-2883</strain>
    </source>
</reference>
<evidence type="ECO:0000256" key="11">
    <source>
        <dbReference type="ARBA" id="ARBA00023204"/>
    </source>
</evidence>
<evidence type="ECO:0000256" key="8">
    <source>
        <dbReference type="ARBA" id="ARBA00022806"/>
    </source>
</evidence>
<feature type="compositionally biased region" description="Polar residues" evidence="15">
    <location>
        <begin position="132"/>
        <end position="144"/>
    </location>
</feature>
<comment type="similarity">
    <text evidence="3 14">Belongs to the DEAD box helicase family. DEAH subfamily. FANCM sub-subfamily.</text>
</comment>
<dbReference type="InterPro" id="IPR039686">
    <property type="entry name" value="FANCM/Mph1-like_ID"/>
</dbReference>
<dbReference type="Pfam" id="PF00271">
    <property type="entry name" value="Helicase_C"/>
    <property type="match status" value="1"/>
</dbReference>
<evidence type="ECO:0000256" key="10">
    <source>
        <dbReference type="ARBA" id="ARBA00023125"/>
    </source>
</evidence>
<protein>
    <recommendedName>
        <fullName evidence="14">ATP-dependent DNA helicase</fullName>
        <ecNumber evidence="14">3.6.4.12</ecNumber>
    </recommendedName>
</protein>
<dbReference type="PANTHER" id="PTHR14025:SF20">
    <property type="entry name" value="FANCONI ANEMIA GROUP M PROTEIN"/>
    <property type="match status" value="1"/>
</dbReference>
<dbReference type="CDD" id="cd18801">
    <property type="entry name" value="SF2_C_FANCM_Hef"/>
    <property type="match status" value="1"/>
</dbReference>
<dbReference type="FunFam" id="3.40.50.300:FF:000861">
    <property type="entry name" value="Fanconi anemia, complementation group M"/>
    <property type="match status" value="1"/>
</dbReference>
<evidence type="ECO:0000256" key="5">
    <source>
        <dbReference type="ARBA" id="ARBA00022741"/>
    </source>
</evidence>
<dbReference type="PANTHER" id="PTHR14025">
    <property type="entry name" value="FANCONI ANEMIA GROUP M FANCM FAMILY MEMBER"/>
    <property type="match status" value="1"/>
</dbReference>
<gene>
    <name evidence="18" type="primary">MPH1</name>
    <name evidence="18" type="ORF">PRK78_004243</name>
</gene>
<dbReference type="InterPro" id="IPR014001">
    <property type="entry name" value="Helicase_ATP-bd"/>
</dbReference>
<dbReference type="Pfam" id="PF04851">
    <property type="entry name" value="ResIII"/>
    <property type="match status" value="1"/>
</dbReference>
<comment type="catalytic activity">
    <reaction evidence="13 14">
        <text>ATP + H2O = ADP + phosphate + H(+)</text>
        <dbReference type="Rhea" id="RHEA:13065"/>
        <dbReference type="ChEBI" id="CHEBI:15377"/>
        <dbReference type="ChEBI" id="CHEBI:15378"/>
        <dbReference type="ChEBI" id="CHEBI:30616"/>
        <dbReference type="ChEBI" id="CHEBI:43474"/>
        <dbReference type="ChEBI" id="CHEBI:456216"/>
        <dbReference type="EC" id="3.6.4.12"/>
    </reaction>
</comment>
<dbReference type="CDD" id="cd18033">
    <property type="entry name" value="DEXDc_FANCM"/>
    <property type="match status" value="1"/>
</dbReference>
<dbReference type="EC" id="3.6.4.12" evidence="14"/>
<feature type="domain" description="Helicase ATP-binding" evidence="16">
    <location>
        <begin position="331"/>
        <end position="499"/>
    </location>
</feature>
<evidence type="ECO:0000256" key="4">
    <source>
        <dbReference type="ARBA" id="ARBA00011390"/>
    </source>
</evidence>
<keyword evidence="6" id="KW-0227">DNA damage</keyword>
<feature type="compositionally biased region" description="Polar residues" evidence="15">
    <location>
        <begin position="263"/>
        <end position="273"/>
    </location>
</feature>
<evidence type="ECO:0000256" key="14">
    <source>
        <dbReference type="RuleBase" id="RU367027"/>
    </source>
</evidence>
<dbReference type="GO" id="GO:0043138">
    <property type="term" value="F:3'-5' DNA helicase activity"/>
    <property type="evidence" value="ECO:0007669"/>
    <property type="project" value="InterPro"/>
</dbReference>
<keyword evidence="11" id="KW-0234">DNA repair</keyword>
<accession>A0AAF0DL64</accession>
<dbReference type="GO" id="GO:0009378">
    <property type="term" value="F:four-way junction helicase activity"/>
    <property type="evidence" value="ECO:0007669"/>
    <property type="project" value="TreeGrafter"/>
</dbReference>
<evidence type="ECO:0000256" key="1">
    <source>
        <dbReference type="ARBA" id="ARBA00003813"/>
    </source>
</evidence>
<evidence type="ECO:0000259" key="16">
    <source>
        <dbReference type="PROSITE" id="PS51192"/>
    </source>
</evidence>
<keyword evidence="12" id="KW-0539">Nucleus</keyword>
<comment type="function">
    <text evidence="1 14">ATP-dependent DNA helicase involved in DNA damage repair by homologous recombination and in genome maintenance. Capable of unwinding D-loops. Plays a role in limiting crossover recombinants during mitotic DNA double-strand break (DSB) repair. Component of a FANCM-MHF complex which promotes gene conversion at blocked replication forks, probably by reversal of the stalled fork.</text>
</comment>
<keyword evidence="10" id="KW-0238">DNA-binding</keyword>
<dbReference type="InterPro" id="IPR027417">
    <property type="entry name" value="P-loop_NTPase"/>
</dbReference>
<feature type="domain" description="Helicase C-terminal" evidence="17">
    <location>
        <begin position="670"/>
        <end position="843"/>
    </location>
</feature>
<evidence type="ECO:0000256" key="13">
    <source>
        <dbReference type="ARBA" id="ARBA00047995"/>
    </source>
</evidence>
<dbReference type="AlphaFoldDB" id="A0AAF0DL64"/>
<feature type="region of interest" description="Disordered" evidence="15">
    <location>
        <begin position="226"/>
        <end position="304"/>
    </location>
</feature>
<evidence type="ECO:0000256" key="7">
    <source>
        <dbReference type="ARBA" id="ARBA00022801"/>
    </source>
</evidence>
<proteinExistence type="inferred from homology"/>